<proteinExistence type="predicted"/>
<name>A0A1M7SVP8_9BRAD</name>
<evidence type="ECO:0000313" key="3">
    <source>
        <dbReference type="Proteomes" id="UP000184096"/>
    </source>
</evidence>
<keyword evidence="1" id="KW-1133">Transmembrane helix</keyword>
<feature type="transmembrane region" description="Helical" evidence="1">
    <location>
        <begin position="21"/>
        <end position="42"/>
    </location>
</feature>
<dbReference type="Proteomes" id="UP000184096">
    <property type="component" value="Chromosome I"/>
</dbReference>
<gene>
    <name evidence="2" type="ORF">SAMN05444170_0307</name>
</gene>
<organism evidence="2 3">
    <name type="scientific">Bradyrhizobium erythrophlei</name>
    <dbReference type="NCBI Taxonomy" id="1437360"/>
    <lineage>
        <taxon>Bacteria</taxon>
        <taxon>Pseudomonadati</taxon>
        <taxon>Pseudomonadota</taxon>
        <taxon>Alphaproteobacteria</taxon>
        <taxon>Hyphomicrobiales</taxon>
        <taxon>Nitrobacteraceae</taxon>
        <taxon>Bradyrhizobium</taxon>
    </lineage>
</organism>
<keyword evidence="3" id="KW-1185">Reference proteome</keyword>
<keyword evidence="1" id="KW-0812">Transmembrane</keyword>
<accession>A0A1M7SVP8</accession>
<reference evidence="3" key="1">
    <citation type="submission" date="2016-11" db="EMBL/GenBank/DDBJ databases">
        <authorList>
            <person name="Varghese N."/>
            <person name="Submissions S."/>
        </authorList>
    </citation>
    <scope>NUCLEOTIDE SEQUENCE [LARGE SCALE GENOMIC DNA]</scope>
    <source>
        <strain evidence="3">GAS401</strain>
    </source>
</reference>
<dbReference type="EMBL" id="LT670849">
    <property type="protein sequence ID" value="SHN62498.1"/>
    <property type="molecule type" value="Genomic_DNA"/>
</dbReference>
<dbReference type="AlphaFoldDB" id="A0A1M7SVP8"/>
<protein>
    <submittedName>
        <fullName evidence="2">Uncharacterized protein</fullName>
    </submittedName>
</protein>
<evidence type="ECO:0000256" key="1">
    <source>
        <dbReference type="SAM" id="Phobius"/>
    </source>
</evidence>
<keyword evidence="1" id="KW-0472">Membrane</keyword>
<evidence type="ECO:0000313" key="2">
    <source>
        <dbReference type="EMBL" id="SHN62498.1"/>
    </source>
</evidence>
<sequence length="86" mass="10085">MIKVFQKLTRLSGRGRFETTLWVLGFILAPVEILSWLAVAGFTRSFSGALQNGVSNRFEDPVYKKNLQRLIERNRQFEEERNERHS</sequence>